<feature type="domain" description="ENPP1-3/EXOG-like endonuclease/phosphodiesterase" evidence="10">
    <location>
        <begin position="47"/>
        <end position="240"/>
    </location>
</feature>
<keyword evidence="6 8" id="KW-0378">Hydrolase</keyword>
<comment type="similarity">
    <text evidence="2 8">Belongs to the DNA/RNA non-specific endonuclease family.</text>
</comment>
<keyword evidence="13" id="KW-1185">Reference proteome</keyword>
<dbReference type="InterPro" id="IPR044925">
    <property type="entry name" value="His-Me_finger_sf"/>
</dbReference>
<comment type="caution">
    <text evidence="12">The sequence shown here is derived from an EMBL/GenBank/DDBJ whole genome shotgun (WGS) entry which is preliminary data.</text>
</comment>
<evidence type="ECO:0000256" key="7">
    <source>
        <dbReference type="ARBA" id="ARBA00022842"/>
    </source>
</evidence>
<dbReference type="EC" id="3.1.30.-" evidence="8"/>
<evidence type="ECO:0000256" key="5">
    <source>
        <dbReference type="ARBA" id="ARBA00022759"/>
    </source>
</evidence>
<evidence type="ECO:0000256" key="8">
    <source>
        <dbReference type="RuleBase" id="RU366055"/>
    </source>
</evidence>
<dbReference type="SMART" id="SM00892">
    <property type="entry name" value="Endonuclease_NS"/>
    <property type="match status" value="1"/>
</dbReference>
<protein>
    <recommendedName>
        <fullName evidence="8">Endonuclease</fullName>
        <ecNumber evidence="8">3.1.30.-</ecNumber>
    </recommendedName>
</protein>
<organism evidence="12 13">
    <name type="scientific">Piscirickettsia litoralis</name>
    <dbReference type="NCBI Taxonomy" id="1891921"/>
    <lineage>
        <taxon>Bacteria</taxon>
        <taxon>Pseudomonadati</taxon>
        <taxon>Pseudomonadota</taxon>
        <taxon>Gammaproteobacteria</taxon>
        <taxon>Thiotrichales</taxon>
        <taxon>Piscirickettsiaceae</taxon>
        <taxon>Piscirickettsia</taxon>
    </lineage>
</organism>
<evidence type="ECO:0000256" key="4">
    <source>
        <dbReference type="ARBA" id="ARBA00022723"/>
    </source>
</evidence>
<dbReference type="InterPro" id="IPR018524">
    <property type="entry name" value="DNA/RNA_endonuclease_AS"/>
</dbReference>
<evidence type="ECO:0000256" key="3">
    <source>
        <dbReference type="ARBA" id="ARBA00022722"/>
    </source>
</evidence>
<evidence type="ECO:0000256" key="6">
    <source>
        <dbReference type="ARBA" id="ARBA00022801"/>
    </source>
</evidence>
<dbReference type="GO" id="GO:0004519">
    <property type="term" value="F:endonuclease activity"/>
    <property type="evidence" value="ECO:0007669"/>
    <property type="project" value="UniProtKB-KW"/>
</dbReference>
<sequence>MKALANALLISFSLSTCTIASYAANDFQCHDFLKYGTPSKADQYLCRRAYTVGYNYKTKQPAWVAFKLTGQSVSKRIKRHNQFMPDPTIPQKYRSELSDWKKSGYDRGHLASYASMDFNKESAKESFYLSNMSPQKAGLNRQGWARLESDVRFWAKYKGEVYVYTGPIFQGKKIKTIGKSKVAVPTSFFKIIYAPKQQQTIAFVMPNKRVAKNKVADYRTNIQHIERLTGFKFLSALPATEQEKLSSTTSKMWKTHYG</sequence>
<proteinExistence type="inferred from homology"/>
<comment type="cofactor">
    <cofactor evidence="1 8">
        <name>Mg(2+)</name>
        <dbReference type="ChEBI" id="CHEBI:18420"/>
    </cofactor>
</comment>
<dbReference type="Proteomes" id="UP000094329">
    <property type="component" value="Unassembled WGS sequence"/>
</dbReference>
<feature type="domain" description="DNA/RNA non-specific endonuclease/pyrophosphatase/phosphodiesterase" evidence="11">
    <location>
        <begin position="46"/>
        <end position="240"/>
    </location>
</feature>
<dbReference type="InterPro" id="IPR040255">
    <property type="entry name" value="Non-specific_endonuclease"/>
</dbReference>
<dbReference type="Pfam" id="PF01223">
    <property type="entry name" value="Endonuclease_NS"/>
    <property type="match status" value="1"/>
</dbReference>
<dbReference type="InterPro" id="IPR001604">
    <property type="entry name" value="Endo_G_ENPP1-like_dom"/>
</dbReference>
<dbReference type="EMBL" id="MDTU01000003">
    <property type="protein sequence ID" value="ODN41424.1"/>
    <property type="molecule type" value="Genomic_DNA"/>
</dbReference>
<evidence type="ECO:0000259" key="10">
    <source>
        <dbReference type="SMART" id="SM00477"/>
    </source>
</evidence>
<dbReference type="PANTHER" id="PTHR13966">
    <property type="entry name" value="ENDONUCLEASE RELATED"/>
    <property type="match status" value="1"/>
</dbReference>
<evidence type="ECO:0000313" key="13">
    <source>
        <dbReference type="Proteomes" id="UP000094329"/>
    </source>
</evidence>
<gene>
    <name evidence="12" type="ORF">BGC07_16815</name>
</gene>
<evidence type="ECO:0000256" key="9">
    <source>
        <dbReference type="SAM" id="SignalP"/>
    </source>
</evidence>
<feature type="signal peptide" evidence="9">
    <location>
        <begin position="1"/>
        <end position="23"/>
    </location>
</feature>
<dbReference type="Gene3D" id="3.40.570.10">
    <property type="entry name" value="Extracellular Endonuclease, subunit A"/>
    <property type="match status" value="1"/>
</dbReference>
<dbReference type="PROSITE" id="PS01070">
    <property type="entry name" value="NUCLEASE_NON_SPEC"/>
    <property type="match status" value="1"/>
</dbReference>
<keyword evidence="3 8" id="KW-0540">Nuclease</keyword>
<feature type="chain" id="PRO_5046364954" description="Endonuclease" evidence="9">
    <location>
        <begin position="24"/>
        <end position="258"/>
    </location>
</feature>
<dbReference type="CDD" id="cd00091">
    <property type="entry name" value="NUC"/>
    <property type="match status" value="1"/>
</dbReference>
<dbReference type="PANTHER" id="PTHR13966:SF5">
    <property type="entry name" value="ENDONUCLEASE G, MITOCHONDRIAL"/>
    <property type="match status" value="1"/>
</dbReference>
<dbReference type="InterPro" id="IPR020821">
    <property type="entry name" value="ENPP1-3/EXOG-like_nuc-like"/>
</dbReference>
<evidence type="ECO:0000256" key="2">
    <source>
        <dbReference type="ARBA" id="ARBA00010052"/>
    </source>
</evidence>
<keyword evidence="5 8" id="KW-0255">Endonuclease</keyword>
<keyword evidence="9" id="KW-0732">Signal</keyword>
<evidence type="ECO:0000259" key="11">
    <source>
        <dbReference type="SMART" id="SM00892"/>
    </source>
</evidence>
<evidence type="ECO:0000313" key="12">
    <source>
        <dbReference type="EMBL" id="ODN41424.1"/>
    </source>
</evidence>
<name>A0ABX2ZYG0_9GAMM</name>
<keyword evidence="7" id="KW-0460">Magnesium</keyword>
<reference evidence="12 13" key="1">
    <citation type="submission" date="2016-08" db="EMBL/GenBank/DDBJ databases">
        <title>Draft genome sequence of Candidatus Piscirickettsia litoralis, from seawater.</title>
        <authorList>
            <person name="Wan X."/>
            <person name="Lee A.J."/>
            <person name="Hou S."/>
            <person name="Donachie S.P."/>
        </authorList>
    </citation>
    <scope>NUCLEOTIDE SEQUENCE [LARGE SCALE GENOMIC DNA]</scope>
    <source>
        <strain evidence="12 13">Y2</strain>
    </source>
</reference>
<accession>A0ABX2ZYG0</accession>
<dbReference type="SUPFAM" id="SSF54060">
    <property type="entry name" value="His-Me finger endonucleases"/>
    <property type="match status" value="1"/>
</dbReference>
<dbReference type="RefSeq" id="WP_069314217.1">
    <property type="nucleotide sequence ID" value="NZ_MDTU01000003.1"/>
</dbReference>
<keyword evidence="4 8" id="KW-0479">Metal-binding</keyword>
<dbReference type="InterPro" id="IPR044929">
    <property type="entry name" value="DNA/RNA_non-sp_Endonuclease_sf"/>
</dbReference>
<evidence type="ECO:0000256" key="1">
    <source>
        <dbReference type="ARBA" id="ARBA00001946"/>
    </source>
</evidence>
<dbReference type="SMART" id="SM00477">
    <property type="entry name" value="NUC"/>
    <property type="match status" value="1"/>
</dbReference>